<dbReference type="InterPro" id="IPR000158">
    <property type="entry name" value="Cell_div_FtsZ"/>
</dbReference>
<keyword evidence="9" id="KW-1185">Reference proteome</keyword>
<dbReference type="InterPro" id="IPR003008">
    <property type="entry name" value="Tubulin_FtsZ_GTPase"/>
</dbReference>
<dbReference type="CDD" id="cd02201">
    <property type="entry name" value="FtsZ_type1"/>
    <property type="match status" value="1"/>
</dbReference>
<dbReference type="SMART" id="SM00864">
    <property type="entry name" value="Tubulin"/>
    <property type="match status" value="1"/>
</dbReference>
<comment type="subunit">
    <text evidence="4">Homodimer. Polymerizes to form a dynamic ring structure in a strictly GTP-dependent manner. Interacts directly with several other division proteins.</text>
</comment>
<dbReference type="GO" id="GO:0032153">
    <property type="term" value="C:cell division site"/>
    <property type="evidence" value="ECO:0007669"/>
    <property type="project" value="UniProtKB-UniRule"/>
</dbReference>
<protein>
    <recommendedName>
        <fullName evidence="4">Cell division protein FtsZ</fullName>
    </recommendedName>
</protein>
<dbReference type="InterPro" id="IPR018316">
    <property type="entry name" value="Tubulin/FtsZ_2-layer-sand-dom"/>
</dbReference>
<evidence type="ECO:0000259" key="7">
    <source>
        <dbReference type="SMART" id="SM00865"/>
    </source>
</evidence>
<dbReference type="GO" id="GO:0000917">
    <property type="term" value="P:division septum assembly"/>
    <property type="evidence" value="ECO:0007669"/>
    <property type="project" value="UniProtKB-KW"/>
</dbReference>
<dbReference type="PROSITE" id="PS00227">
    <property type="entry name" value="TUBULIN"/>
    <property type="match status" value="1"/>
</dbReference>
<dbReference type="HAMAP" id="MF_00909">
    <property type="entry name" value="FtsZ"/>
    <property type="match status" value="1"/>
</dbReference>
<evidence type="ECO:0000256" key="1">
    <source>
        <dbReference type="ARBA" id="ARBA00009690"/>
    </source>
</evidence>
<dbReference type="Pfam" id="PF00091">
    <property type="entry name" value="Tubulin"/>
    <property type="match status" value="1"/>
</dbReference>
<feature type="domain" description="Tubulin/FtsZ 2-layer sandwich" evidence="7">
    <location>
        <begin position="215"/>
        <end position="336"/>
    </location>
</feature>
<dbReference type="RefSeq" id="WP_317836118.1">
    <property type="nucleotide sequence ID" value="NZ_CP136920.1"/>
</dbReference>
<dbReference type="GO" id="GO:0005525">
    <property type="term" value="F:GTP binding"/>
    <property type="evidence" value="ECO:0007669"/>
    <property type="project" value="UniProtKB-UniRule"/>
</dbReference>
<dbReference type="PRINTS" id="PR00423">
    <property type="entry name" value="CELLDVISFTSZ"/>
</dbReference>
<feature type="domain" description="Tubulin/FtsZ GTPase" evidence="6">
    <location>
        <begin position="21"/>
        <end position="213"/>
    </location>
</feature>
<dbReference type="GO" id="GO:0007017">
    <property type="term" value="P:microtubule-based process"/>
    <property type="evidence" value="ECO:0007669"/>
    <property type="project" value="InterPro"/>
</dbReference>
<name>A0AAQ3LGU2_9BACT</name>
<proteinExistence type="inferred from homology"/>
<dbReference type="InterPro" id="IPR024757">
    <property type="entry name" value="FtsZ_C"/>
</dbReference>
<dbReference type="Pfam" id="PF12327">
    <property type="entry name" value="FtsZ_C"/>
    <property type="match status" value="1"/>
</dbReference>
<dbReference type="Proteomes" id="UP001304300">
    <property type="component" value="Chromosome"/>
</dbReference>
<feature type="binding site" evidence="4">
    <location>
        <begin position="116"/>
        <end position="118"/>
    </location>
    <ligand>
        <name>GTP</name>
        <dbReference type="ChEBI" id="CHEBI:37565"/>
    </ligand>
</feature>
<dbReference type="InterPro" id="IPR008280">
    <property type="entry name" value="Tub_FtsZ_C"/>
</dbReference>
<organism evidence="8 9">
    <name type="scientific">Rubellicoccus peritrichatus</name>
    <dbReference type="NCBI Taxonomy" id="3080537"/>
    <lineage>
        <taxon>Bacteria</taxon>
        <taxon>Pseudomonadati</taxon>
        <taxon>Verrucomicrobiota</taxon>
        <taxon>Opitutia</taxon>
        <taxon>Puniceicoccales</taxon>
        <taxon>Cerasicoccaceae</taxon>
        <taxon>Rubellicoccus</taxon>
    </lineage>
</organism>
<dbReference type="EMBL" id="CP136920">
    <property type="protein sequence ID" value="WOO43558.1"/>
    <property type="molecule type" value="Genomic_DNA"/>
</dbReference>
<evidence type="ECO:0000256" key="2">
    <source>
        <dbReference type="ARBA" id="ARBA00022741"/>
    </source>
</evidence>
<dbReference type="PANTHER" id="PTHR30314">
    <property type="entry name" value="CELL DIVISION PROTEIN FTSZ-RELATED"/>
    <property type="match status" value="1"/>
</dbReference>
<evidence type="ECO:0000259" key="6">
    <source>
        <dbReference type="SMART" id="SM00864"/>
    </source>
</evidence>
<dbReference type="GO" id="GO:0051258">
    <property type="term" value="P:protein polymerization"/>
    <property type="evidence" value="ECO:0007669"/>
    <property type="project" value="UniProtKB-UniRule"/>
</dbReference>
<dbReference type="KEGG" id="puo:RZN69_10705"/>
<dbReference type="GO" id="GO:0003924">
    <property type="term" value="F:GTPase activity"/>
    <property type="evidence" value="ECO:0007669"/>
    <property type="project" value="UniProtKB-UniRule"/>
</dbReference>
<gene>
    <name evidence="4" type="primary">ftsZ</name>
    <name evidence="8" type="ORF">RZN69_10705</name>
</gene>
<dbReference type="SUPFAM" id="SSF55307">
    <property type="entry name" value="Tubulin C-terminal domain-like"/>
    <property type="match status" value="1"/>
</dbReference>
<evidence type="ECO:0000313" key="8">
    <source>
        <dbReference type="EMBL" id="WOO43558.1"/>
    </source>
</evidence>
<feature type="region of interest" description="Disordered" evidence="5">
    <location>
        <begin position="339"/>
        <end position="385"/>
    </location>
</feature>
<dbReference type="InterPro" id="IPR045061">
    <property type="entry name" value="FtsZ/CetZ"/>
</dbReference>
<reference evidence="8 9" key="1">
    <citation type="submission" date="2023-10" db="EMBL/GenBank/DDBJ databases">
        <title>Rubellicoccus peritrichatus gen. nov., sp. nov., isolated from an algae of coral reef tank.</title>
        <authorList>
            <person name="Luo J."/>
        </authorList>
    </citation>
    <scope>NUCLEOTIDE SEQUENCE [LARGE SCALE GENOMIC DNA]</scope>
    <source>
        <strain evidence="8 9">CR14</strain>
    </source>
</reference>
<feature type="binding site" evidence="4">
    <location>
        <position position="147"/>
    </location>
    <ligand>
        <name>GTP</name>
        <dbReference type="ChEBI" id="CHEBI:37565"/>
    </ligand>
</feature>
<accession>A0AAQ3LGU2</accession>
<keyword evidence="4" id="KW-0717">Septation</keyword>
<dbReference type="GO" id="GO:0005737">
    <property type="term" value="C:cytoplasm"/>
    <property type="evidence" value="ECO:0007669"/>
    <property type="project" value="UniProtKB-SubCell"/>
</dbReference>
<dbReference type="SMART" id="SM00865">
    <property type="entry name" value="Tubulin_C"/>
    <property type="match status" value="1"/>
</dbReference>
<dbReference type="AlphaFoldDB" id="A0AAQ3LGU2"/>
<dbReference type="GO" id="GO:0005874">
    <property type="term" value="C:microtubule"/>
    <property type="evidence" value="ECO:0007669"/>
    <property type="project" value="InterPro"/>
</dbReference>
<keyword evidence="2 4" id="KW-0547">Nucleotide-binding</keyword>
<dbReference type="PANTHER" id="PTHR30314:SF3">
    <property type="entry name" value="MITOCHONDRIAL DIVISION PROTEIN FSZA"/>
    <property type="match status" value="1"/>
</dbReference>
<evidence type="ECO:0000313" key="9">
    <source>
        <dbReference type="Proteomes" id="UP001304300"/>
    </source>
</evidence>
<evidence type="ECO:0000256" key="5">
    <source>
        <dbReference type="SAM" id="MobiDB-lite"/>
    </source>
</evidence>
<feature type="binding site" evidence="4">
    <location>
        <position position="195"/>
    </location>
    <ligand>
        <name>GTP</name>
        <dbReference type="ChEBI" id="CHEBI:37565"/>
    </ligand>
</feature>
<sequence length="436" mass="46390">MEDCLKATDTDLASQSMDGLRIKIIGVGGAGTNTVDRLQLHESGRAQLAAINTDAQALAGSPIPEKVMIGRSVTRGLSAGGSPEMGRKAAEADSAAILNLVSGMDLVFILVGLGGGTGSGAAPIVARAARDQGALVVTFATQPFSLEGGGRLQIAEEALGELRLVSDAVIPLPNDLLLQQAEEDATVLDAFEQADAWIGCGVRSICSMLFETGLINVDFATLRKAFCAQGGKTLFGLGRAEGDDFVDKALEDLAMCPLLHTPEYARKADRLLVNIIGGTDLGIAHVNKIMAAVTERFGSKADTVLGAVIDDSLRRAVEICVIGTTDVGGGGRYVRKSAKSLVKKPKPPAPPPFAETQEAEPQLINIDTGSSKKPSPRVHQSKLRRSKEDYLIDQEEFLFVSEQEQRGYFDKTDRNLFEGEDLDVPTYLRRGIRVSL</sequence>
<evidence type="ECO:0000256" key="3">
    <source>
        <dbReference type="ARBA" id="ARBA00023134"/>
    </source>
</evidence>
<comment type="similarity">
    <text evidence="1 4">Belongs to the FtsZ family.</text>
</comment>
<keyword evidence="4 8" id="KW-0132">Cell division</keyword>
<comment type="function">
    <text evidence="4">Essential cell division protein that forms a contractile ring structure (Z ring) at the future cell division site. The regulation of the ring assembly controls the timing and the location of cell division. One of the functions of the FtsZ ring is to recruit other cell division proteins to the septum to produce a new cell wall between the dividing cells. Binds GTP and shows GTPase activity.</text>
</comment>
<evidence type="ECO:0000256" key="4">
    <source>
        <dbReference type="HAMAP-Rule" id="MF_00909"/>
    </source>
</evidence>
<keyword evidence="4" id="KW-0131">Cell cycle</keyword>
<keyword evidence="3 4" id="KW-0342">GTP-binding</keyword>
<dbReference type="GO" id="GO:0043093">
    <property type="term" value="P:FtsZ-dependent cytokinesis"/>
    <property type="evidence" value="ECO:0007669"/>
    <property type="project" value="UniProtKB-UniRule"/>
</dbReference>
<dbReference type="InterPro" id="IPR017975">
    <property type="entry name" value="Tubulin_CS"/>
</dbReference>
<keyword evidence="4" id="KW-0963">Cytoplasm</keyword>
<dbReference type="Gene3D" id="3.40.50.1440">
    <property type="entry name" value="Tubulin/FtsZ, GTPase domain"/>
    <property type="match status" value="1"/>
</dbReference>
<feature type="binding site" evidence="4">
    <location>
        <begin position="29"/>
        <end position="33"/>
    </location>
    <ligand>
        <name>GTP</name>
        <dbReference type="ChEBI" id="CHEBI:37565"/>
    </ligand>
</feature>
<dbReference type="SUPFAM" id="SSF52490">
    <property type="entry name" value="Tubulin nucleotide-binding domain-like"/>
    <property type="match status" value="1"/>
</dbReference>
<feature type="compositionally biased region" description="Basic residues" evidence="5">
    <location>
        <begin position="374"/>
        <end position="385"/>
    </location>
</feature>
<dbReference type="InterPro" id="IPR036525">
    <property type="entry name" value="Tubulin/FtsZ_GTPase_sf"/>
</dbReference>
<feature type="binding site" evidence="4">
    <location>
        <position position="151"/>
    </location>
    <ligand>
        <name>GTP</name>
        <dbReference type="ChEBI" id="CHEBI:37565"/>
    </ligand>
</feature>
<comment type="subcellular location">
    <subcellularLocation>
        <location evidence="4">Cytoplasm</location>
    </subcellularLocation>
    <text evidence="4">Assembles at midcell at the inner surface of the cytoplasmic membrane.</text>
</comment>